<evidence type="ECO:0000313" key="2">
    <source>
        <dbReference type="Proteomes" id="UP000267096"/>
    </source>
</evidence>
<keyword evidence="2" id="KW-1185">Reference proteome</keyword>
<sequence length="84" mass="9805">MECEIERRRTSHDQLLLSERLQRCGLMDDAHYYQDYCQDSEQVCEKNPLRESGGASWREAELLSEGLFLKRWNAPTVPITTTAQ</sequence>
<proteinExistence type="predicted"/>
<protein>
    <submittedName>
        <fullName evidence="1">Uncharacterized protein</fullName>
    </submittedName>
</protein>
<dbReference type="AlphaFoldDB" id="A0A3P6PWN3"/>
<evidence type="ECO:0000313" key="1">
    <source>
        <dbReference type="EMBL" id="VDK23358.1"/>
    </source>
</evidence>
<gene>
    <name evidence="1" type="ORF">ASIM_LOCUS4210</name>
</gene>
<reference evidence="1 2" key="1">
    <citation type="submission" date="2018-11" db="EMBL/GenBank/DDBJ databases">
        <authorList>
            <consortium name="Pathogen Informatics"/>
        </authorList>
    </citation>
    <scope>NUCLEOTIDE SEQUENCE [LARGE SCALE GENOMIC DNA]</scope>
</reference>
<name>A0A3P6PWN3_ANISI</name>
<dbReference type="EMBL" id="UYRR01007162">
    <property type="protein sequence ID" value="VDK23358.1"/>
    <property type="molecule type" value="Genomic_DNA"/>
</dbReference>
<organism evidence="1 2">
    <name type="scientific">Anisakis simplex</name>
    <name type="common">Herring worm</name>
    <dbReference type="NCBI Taxonomy" id="6269"/>
    <lineage>
        <taxon>Eukaryota</taxon>
        <taxon>Metazoa</taxon>
        <taxon>Ecdysozoa</taxon>
        <taxon>Nematoda</taxon>
        <taxon>Chromadorea</taxon>
        <taxon>Rhabditida</taxon>
        <taxon>Spirurina</taxon>
        <taxon>Ascaridomorpha</taxon>
        <taxon>Ascaridoidea</taxon>
        <taxon>Anisakidae</taxon>
        <taxon>Anisakis</taxon>
        <taxon>Anisakis simplex complex</taxon>
    </lineage>
</organism>
<dbReference type="Proteomes" id="UP000267096">
    <property type="component" value="Unassembled WGS sequence"/>
</dbReference>
<accession>A0A3P6PWN3</accession>